<evidence type="ECO:0000259" key="2">
    <source>
        <dbReference type="Pfam" id="PF14278"/>
    </source>
</evidence>
<dbReference type="InterPro" id="IPR039532">
    <property type="entry name" value="TetR_C_Firmicutes"/>
</dbReference>
<dbReference type="RefSeq" id="WP_233419193.1">
    <property type="nucleotide sequence ID" value="NZ_AZDX01000055.1"/>
</dbReference>
<dbReference type="Gene3D" id="1.10.357.10">
    <property type="entry name" value="Tetracycline Repressor, domain 2"/>
    <property type="match status" value="1"/>
</dbReference>
<feature type="transmembrane region" description="Helical" evidence="1">
    <location>
        <begin position="18"/>
        <end position="36"/>
    </location>
</feature>
<dbReference type="EMBL" id="AZDX01000055">
    <property type="protein sequence ID" value="KRL04102.1"/>
    <property type="molecule type" value="Genomic_DNA"/>
</dbReference>
<dbReference type="STRING" id="1423759.FC92_GL001773"/>
<accession>A0A0R1M7M9</accession>
<dbReference type="PATRIC" id="fig|1423759.3.peg.1853"/>
<keyword evidence="1" id="KW-0472">Membrane</keyword>
<feature type="domain" description="Transcriptional regulator TetR C-terminal Firmicutes type" evidence="2">
    <location>
        <begin position="10"/>
        <end position="54"/>
    </location>
</feature>
<evidence type="ECO:0000313" key="4">
    <source>
        <dbReference type="Proteomes" id="UP000051448"/>
    </source>
</evidence>
<gene>
    <name evidence="3" type="ORF">FC92_GL001773</name>
</gene>
<keyword evidence="1" id="KW-1133">Transmembrane helix</keyword>
<dbReference type="GeneID" id="98311860"/>
<dbReference type="AlphaFoldDB" id="A0A0R1M7M9"/>
<keyword evidence="1" id="KW-0812">Transmembrane</keyword>
<organism evidence="3 4">
    <name type="scientific">Liquorilactobacillus hordei DSM 19519</name>
    <dbReference type="NCBI Taxonomy" id="1423759"/>
    <lineage>
        <taxon>Bacteria</taxon>
        <taxon>Bacillati</taxon>
        <taxon>Bacillota</taxon>
        <taxon>Bacilli</taxon>
        <taxon>Lactobacillales</taxon>
        <taxon>Lactobacillaceae</taxon>
        <taxon>Liquorilactobacillus</taxon>
    </lineage>
</organism>
<evidence type="ECO:0000313" key="3">
    <source>
        <dbReference type="EMBL" id="KRL04102.1"/>
    </source>
</evidence>
<sequence length="57" mass="6528">MLEQKIINPSTKRQRNQYFASFIAGAVISIQIQWLSEGMKETPAEMGRILNSIFIEV</sequence>
<reference evidence="3 4" key="1">
    <citation type="journal article" date="2015" name="Genome Announc.">
        <title>Expanding the biotechnology potential of lactobacilli through comparative genomics of 213 strains and associated genera.</title>
        <authorList>
            <person name="Sun Z."/>
            <person name="Harris H.M."/>
            <person name="McCann A."/>
            <person name="Guo C."/>
            <person name="Argimon S."/>
            <person name="Zhang W."/>
            <person name="Yang X."/>
            <person name="Jeffery I.B."/>
            <person name="Cooney J.C."/>
            <person name="Kagawa T.F."/>
            <person name="Liu W."/>
            <person name="Song Y."/>
            <person name="Salvetti E."/>
            <person name="Wrobel A."/>
            <person name="Rasinkangas P."/>
            <person name="Parkhill J."/>
            <person name="Rea M.C."/>
            <person name="O'Sullivan O."/>
            <person name="Ritari J."/>
            <person name="Douillard F.P."/>
            <person name="Paul Ross R."/>
            <person name="Yang R."/>
            <person name="Briner A.E."/>
            <person name="Felis G.E."/>
            <person name="de Vos W.M."/>
            <person name="Barrangou R."/>
            <person name="Klaenhammer T.R."/>
            <person name="Caufield P.W."/>
            <person name="Cui Y."/>
            <person name="Zhang H."/>
            <person name="O'Toole P.W."/>
        </authorList>
    </citation>
    <scope>NUCLEOTIDE SEQUENCE [LARGE SCALE GENOMIC DNA]</scope>
    <source>
        <strain evidence="3 4">DSM 19519</strain>
    </source>
</reference>
<protein>
    <recommendedName>
        <fullName evidence="2">Transcriptional regulator TetR C-terminal Firmicutes type domain-containing protein</fullName>
    </recommendedName>
</protein>
<proteinExistence type="predicted"/>
<keyword evidence="4" id="KW-1185">Reference proteome</keyword>
<comment type="caution">
    <text evidence="3">The sequence shown here is derived from an EMBL/GenBank/DDBJ whole genome shotgun (WGS) entry which is preliminary data.</text>
</comment>
<name>A0A0R1M7M9_9LACO</name>
<dbReference type="Pfam" id="PF14278">
    <property type="entry name" value="TetR_C_8"/>
    <property type="match status" value="1"/>
</dbReference>
<dbReference type="Proteomes" id="UP000051448">
    <property type="component" value="Unassembled WGS sequence"/>
</dbReference>
<evidence type="ECO:0000256" key="1">
    <source>
        <dbReference type="SAM" id="Phobius"/>
    </source>
</evidence>